<name>A0A414T073_9FIRM</name>
<organism evidence="2 3">
    <name type="scientific">Dorea longicatena</name>
    <dbReference type="NCBI Taxonomy" id="88431"/>
    <lineage>
        <taxon>Bacteria</taxon>
        <taxon>Bacillati</taxon>
        <taxon>Bacillota</taxon>
        <taxon>Clostridia</taxon>
        <taxon>Lachnospirales</taxon>
        <taxon>Lachnospiraceae</taxon>
        <taxon>Dorea</taxon>
    </lineage>
</organism>
<feature type="domain" description="Abortive infection protein-like C-terminal" evidence="1">
    <location>
        <begin position="191"/>
        <end position="272"/>
    </location>
</feature>
<evidence type="ECO:0000259" key="1">
    <source>
        <dbReference type="Pfam" id="PF14355"/>
    </source>
</evidence>
<dbReference type="Pfam" id="PF14355">
    <property type="entry name" value="Abi_C"/>
    <property type="match status" value="1"/>
</dbReference>
<proteinExistence type="predicted"/>
<dbReference type="InterPro" id="IPR026001">
    <property type="entry name" value="Abi-like_C"/>
</dbReference>
<evidence type="ECO:0000313" key="3">
    <source>
        <dbReference type="Proteomes" id="UP000284095"/>
    </source>
</evidence>
<dbReference type="RefSeq" id="WP_118224473.1">
    <property type="nucleotide sequence ID" value="NZ_QRIC01000005.1"/>
</dbReference>
<comment type="caution">
    <text evidence="2">The sequence shown here is derived from an EMBL/GenBank/DDBJ whole genome shotgun (WGS) entry which is preliminary data.</text>
</comment>
<dbReference type="AlphaFoldDB" id="A0A414T073"/>
<protein>
    <recommendedName>
        <fullName evidence="1">Abortive infection protein-like C-terminal domain-containing protein</fullName>
    </recommendedName>
</protein>
<accession>A0A414T073</accession>
<reference evidence="2 3" key="1">
    <citation type="submission" date="2018-08" db="EMBL/GenBank/DDBJ databases">
        <title>A genome reference for cultivated species of the human gut microbiota.</title>
        <authorList>
            <person name="Zou Y."/>
            <person name="Xue W."/>
            <person name="Luo G."/>
        </authorList>
    </citation>
    <scope>NUCLEOTIDE SEQUENCE [LARGE SCALE GENOMIC DNA]</scope>
    <source>
        <strain evidence="2 3">AM22-22</strain>
    </source>
</reference>
<gene>
    <name evidence="2" type="ORF">DW265_03845</name>
</gene>
<dbReference type="Proteomes" id="UP000284095">
    <property type="component" value="Unassembled WGS sequence"/>
</dbReference>
<sequence>MAEITKQEEGTFLMLFNRSGYVLNFSTNDFDVFTTNSIGEALCAKYGFSKGKSLIAYLNSATDENRFKLLSDLFHYYEDNMEYEYNENYEDDLYWGSSISRYDERYARIYKKCKTIIDRLEGGSSAIAKTADDLKGKFSSEYMSQQIELMVSMQSTNPTNAIGLAKELIESCCKTILDELGIEWSKNDDVPQLTNKAMGALNLLPANIQETDQGADAIKAVLGNLRAIPTKLAEIRNPFGSGHGKSASFQGLEERHAKLAVGSSITFVDFIWSTYENQKKLGVKAI</sequence>
<dbReference type="EMBL" id="QRIC01000005">
    <property type="protein sequence ID" value="RHG27570.1"/>
    <property type="molecule type" value="Genomic_DNA"/>
</dbReference>
<evidence type="ECO:0000313" key="2">
    <source>
        <dbReference type="EMBL" id="RHG27570.1"/>
    </source>
</evidence>
<keyword evidence="3" id="KW-1185">Reference proteome</keyword>